<dbReference type="AlphaFoldDB" id="A0A518G6E2"/>
<dbReference type="EMBL" id="CP036298">
    <property type="protein sequence ID" value="QDV24134.1"/>
    <property type="molecule type" value="Genomic_DNA"/>
</dbReference>
<dbReference type="KEGG" id="ahel:Q31a_24470"/>
<evidence type="ECO:0000313" key="2">
    <source>
        <dbReference type="Proteomes" id="UP000318017"/>
    </source>
</evidence>
<protein>
    <submittedName>
        <fullName evidence="1">Uncharacterized protein</fullName>
    </submittedName>
</protein>
<name>A0A518G6E2_9BACT</name>
<dbReference type="Proteomes" id="UP000318017">
    <property type="component" value="Chromosome"/>
</dbReference>
<sequence length="105" mass="11468">MDAEACPVASRGPRSLAMGTNRLRDLYRSHMCCKPKPYSVDFAIYCFSYCAFEQGLLIGRNTPVTCFVASDFRLSSEEGGSGMSIWVQWLAIVLSPGDSTAQAVC</sequence>
<gene>
    <name evidence="1" type="ORF">Q31a_24470</name>
</gene>
<proteinExistence type="predicted"/>
<organism evidence="1 2">
    <name type="scientific">Aureliella helgolandensis</name>
    <dbReference type="NCBI Taxonomy" id="2527968"/>
    <lineage>
        <taxon>Bacteria</taxon>
        <taxon>Pseudomonadati</taxon>
        <taxon>Planctomycetota</taxon>
        <taxon>Planctomycetia</taxon>
        <taxon>Pirellulales</taxon>
        <taxon>Pirellulaceae</taxon>
        <taxon>Aureliella</taxon>
    </lineage>
</organism>
<accession>A0A518G6E2</accession>
<keyword evidence="2" id="KW-1185">Reference proteome</keyword>
<evidence type="ECO:0000313" key="1">
    <source>
        <dbReference type="EMBL" id="QDV24134.1"/>
    </source>
</evidence>
<reference evidence="1 2" key="1">
    <citation type="submission" date="2019-02" db="EMBL/GenBank/DDBJ databases">
        <title>Deep-cultivation of Planctomycetes and their phenomic and genomic characterization uncovers novel biology.</title>
        <authorList>
            <person name="Wiegand S."/>
            <person name="Jogler M."/>
            <person name="Boedeker C."/>
            <person name="Pinto D."/>
            <person name="Vollmers J."/>
            <person name="Rivas-Marin E."/>
            <person name="Kohn T."/>
            <person name="Peeters S.H."/>
            <person name="Heuer A."/>
            <person name="Rast P."/>
            <person name="Oberbeckmann S."/>
            <person name="Bunk B."/>
            <person name="Jeske O."/>
            <person name="Meyerdierks A."/>
            <person name="Storesund J.E."/>
            <person name="Kallscheuer N."/>
            <person name="Luecker S."/>
            <person name="Lage O.M."/>
            <person name="Pohl T."/>
            <person name="Merkel B.J."/>
            <person name="Hornburger P."/>
            <person name="Mueller R.-W."/>
            <person name="Bruemmer F."/>
            <person name="Labrenz M."/>
            <person name="Spormann A.M."/>
            <person name="Op den Camp H."/>
            <person name="Overmann J."/>
            <person name="Amann R."/>
            <person name="Jetten M.S.M."/>
            <person name="Mascher T."/>
            <person name="Medema M.H."/>
            <person name="Devos D.P."/>
            <person name="Kaster A.-K."/>
            <person name="Ovreas L."/>
            <person name="Rohde M."/>
            <person name="Galperin M.Y."/>
            <person name="Jogler C."/>
        </authorList>
    </citation>
    <scope>NUCLEOTIDE SEQUENCE [LARGE SCALE GENOMIC DNA]</scope>
    <source>
        <strain evidence="1 2">Q31a</strain>
    </source>
</reference>